<organism evidence="1 2">
    <name type="scientific">Rhizophagus irregularis</name>
    <dbReference type="NCBI Taxonomy" id="588596"/>
    <lineage>
        <taxon>Eukaryota</taxon>
        <taxon>Fungi</taxon>
        <taxon>Fungi incertae sedis</taxon>
        <taxon>Mucoromycota</taxon>
        <taxon>Glomeromycotina</taxon>
        <taxon>Glomeromycetes</taxon>
        <taxon>Glomerales</taxon>
        <taxon>Glomeraceae</taxon>
        <taxon>Rhizophagus</taxon>
    </lineage>
</organism>
<evidence type="ECO:0000313" key="2">
    <source>
        <dbReference type="Proteomes" id="UP000233469"/>
    </source>
</evidence>
<comment type="caution">
    <text evidence="1">The sequence shown here is derived from an EMBL/GenBank/DDBJ whole genome shotgun (WGS) entry which is preliminary data.</text>
</comment>
<evidence type="ECO:0008006" key="3">
    <source>
        <dbReference type="Google" id="ProtNLM"/>
    </source>
</evidence>
<dbReference type="VEuPathDB" id="FungiDB:RhiirA1_476415"/>
<reference evidence="1 2" key="2">
    <citation type="submission" date="2017-10" db="EMBL/GenBank/DDBJ databases">
        <title>Extensive intraspecific genome diversity in a model arbuscular mycorrhizal fungus.</title>
        <authorList>
            <person name="Chen E.C.H."/>
            <person name="Morin E."/>
            <person name="Baudet D."/>
            <person name="Noel J."/>
            <person name="Ndikumana S."/>
            <person name="Charron P."/>
            <person name="St-Onge C."/>
            <person name="Giorgi J."/>
            <person name="Grigoriev I.V."/>
            <person name="Roux C."/>
            <person name="Martin F.M."/>
            <person name="Corradi N."/>
        </authorList>
    </citation>
    <scope>NUCLEOTIDE SEQUENCE [LARGE SCALE GENOMIC DNA]</scope>
    <source>
        <strain evidence="1 2">C2</strain>
    </source>
</reference>
<name>A0A2N1M5L6_9GLOM</name>
<sequence>MKQFEPSSQDKDLVNIADELEDEPRYHLRKRLQLEERVEANFEESEAESELVNFEDTEFIDPEDLQGASLDDAIDVVDGKPTPERVVKWLNDAYRDFLELIVEGNISNKIGDKIIKFFNKHSNLDKSPLPSSTKNGKDYLNQINSPLIDFKEKDDRGKTRIFGKPFEDNWWLETKKNLPSLNRLLSIILYLDATTFDGLGKSSGHPVFLTLGNIPNHVRNLPEAKILLGFLPKVQDTGIKITEKKSEALYFGINGQVITFAAWISFFLTDMLEAEDITATYKGAQCKMPCHTCMVLQSDLNNMSFKLENVPHRTHENMKQVINNGQGKEYSVHSVENSFWKFL</sequence>
<proteinExistence type="predicted"/>
<gene>
    <name evidence="1" type="ORF">RhiirC2_798999</name>
</gene>
<dbReference type="Pfam" id="PF18759">
    <property type="entry name" value="Plavaka"/>
    <property type="match status" value="1"/>
</dbReference>
<protein>
    <recommendedName>
        <fullName evidence="3">Transposase domain-containing protein</fullName>
    </recommendedName>
</protein>
<dbReference type="VEuPathDB" id="FungiDB:RhiirFUN_019137"/>
<reference evidence="1 2" key="1">
    <citation type="submission" date="2016-04" db="EMBL/GenBank/DDBJ databases">
        <title>Genome analyses suggest a sexual origin of heterokaryosis in a supposedly ancient asexual fungus.</title>
        <authorList>
            <person name="Ropars J."/>
            <person name="Sedzielewska K."/>
            <person name="Noel J."/>
            <person name="Charron P."/>
            <person name="Farinelli L."/>
            <person name="Marton T."/>
            <person name="Kruger M."/>
            <person name="Pelin A."/>
            <person name="Brachmann A."/>
            <person name="Corradi N."/>
        </authorList>
    </citation>
    <scope>NUCLEOTIDE SEQUENCE [LARGE SCALE GENOMIC DNA]</scope>
    <source>
        <strain evidence="1 2">C2</strain>
    </source>
</reference>
<dbReference type="EMBL" id="LLXL01004946">
    <property type="protein sequence ID" value="PKK56931.1"/>
    <property type="molecule type" value="Genomic_DNA"/>
</dbReference>
<dbReference type="Proteomes" id="UP000233469">
    <property type="component" value="Unassembled WGS sequence"/>
</dbReference>
<evidence type="ECO:0000313" key="1">
    <source>
        <dbReference type="EMBL" id="PKK56931.1"/>
    </source>
</evidence>
<dbReference type="AlphaFoldDB" id="A0A2N1M5L6"/>
<accession>A0A2N1M5L6</accession>
<dbReference type="InterPro" id="IPR041078">
    <property type="entry name" value="Plavaka"/>
</dbReference>
<dbReference type="VEuPathDB" id="FungiDB:FUN_020320"/>